<keyword evidence="2" id="KW-1185">Reference proteome</keyword>
<dbReference type="Proteomes" id="UP000000226">
    <property type="component" value="Chromosome 5"/>
</dbReference>
<evidence type="ECO:0000313" key="2">
    <source>
        <dbReference type="Proteomes" id="UP000000226"/>
    </source>
</evidence>
<dbReference type="EMBL" id="CM002292">
    <property type="protein sequence ID" value="ESW20882.1"/>
    <property type="molecule type" value="Genomic_DNA"/>
</dbReference>
<organism evidence="1 2">
    <name type="scientific">Phaseolus vulgaris</name>
    <name type="common">Kidney bean</name>
    <name type="synonym">French bean</name>
    <dbReference type="NCBI Taxonomy" id="3885"/>
    <lineage>
        <taxon>Eukaryota</taxon>
        <taxon>Viridiplantae</taxon>
        <taxon>Streptophyta</taxon>
        <taxon>Embryophyta</taxon>
        <taxon>Tracheophyta</taxon>
        <taxon>Spermatophyta</taxon>
        <taxon>Magnoliopsida</taxon>
        <taxon>eudicotyledons</taxon>
        <taxon>Gunneridae</taxon>
        <taxon>Pentapetalae</taxon>
        <taxon>rosids</taxon>
        <taxon>fabids</taxon>
        <taxon>Fabales</taxon>
        <taxon>Fabaceae</taxon>
        <taxon>Papilionoideae</taxon>
        <taxon>50 kb inversion clade</taxon>
        <taxon>NPAAA clade</taxon>
        <taxon>indigoferoid/millettioid clade</taxon>
        <taxon>Phaseoleae</taxon>
        <taxon>Phaseolus</taxon>
    </lineage>
</organism>
<dbReference type="Gramene" id="ESW20882">
    <property type="protein sequence ID" value="ESW20882"/>
    <property type="gene ID" value="PHAVU_005G023000g"/>
</dbReference>
<proteinExistence type="predicted"/>
<evidence type="ECO:0000313" key="1">
    <source>
        <dbReference type="EMBL" id="ESW20882.1"/>
    </source>
</evidence>
<sequence length="82" mass="9508">MILTLVITAARGRKQWQWGGLEKRLRACGSFDWWSLGQHNLNGGVIEPNNNNEDRRKRSPVNNEFTRKGYVFIDKKNTKCMG</sequence>
<accession>V7BSA1</accession>
<dbReference type="AlphaFoldDB" id="V7BSA1"/>
<name>V7BSA1_PHAVU</name>
<gene>
    <name evidence="1" type="ORF">PHAVU_005G023000g</name>
</gene>
<protein>
    <submittedName>
        <fullName evidence="1">Uncharacterized protein</fullName>
    </submittedName>
</protein>
<reference evidence="2" key="1">
    <citation type="journal article" date="2014" name="Nat. Genet.">
        <title>A reference genome for common bean and genome-wide analysis of dual domestications.</title>
        <authorList>
            <person name="Schmutz J."/>
            <person name="McClean P.E."/>
            <person name="Mamidi S."/>
            <person name="Wu G.A."/>
            <person name="Cannon S.B."/>
            <person name="Grimwood J."/>
            <person name="Jenkins J."/>
            <person name="Shu S."/>
            <person name="Song Q."/>
            <person name="Chavarro C."/>
            <person name="Torres-Torres M."/>
            <person name="Geffroy V."/>
            <person name="Moghaddam S.M."/>
            <person name="Gao D."/>
            <person name="Abernathy B."/>
            <person name="Barry K."/>
            <person name="Blair M."/>
            <person name="Brick M.A."/>
            <person name="Chovatia M."/>
            <person name="Gepts P."/>
            <person name="Goodstein D.M."/>
            <person name="Gonzales M."/>
            <person name="Hellsten U."/>
            <person name="Hyten D.L."/>
            <person name="Jia G."/>
            <person name="Kelly J.D."/>
            <person name="Kudrna D."/>
            <person name="Lee R."/>
            <person name="Richard M.M."/>
            <person name="Miklas P.N."/>
            <person name="Osorno J.M."/>
            <person name="Rodrigues J."/>
            <person name="Thareau V."/>
            <person name="Urrea C.A."/>
            <person name="Wang M."/>
            <person name="Yu Y."/>
            <person name="Zhang M."/>
            <person name="Wing R.A."/>
            <person name="Cregan P.B."/>
            <person name="Rokhsar D.S."/>
            <person name="Jackson S.A."/>
        </authorList>
    </citation>
    <scope>NUCLEOTIDE SEQUENCE [LARGE SCALE GENOMIC DNA]</scope>
    <source>
        <strain evidence="2">cv. G19833</strain>
    </source>
</reference>